<dbReference type="SUPFAM" id="SSF89796">
    <property type="entry name" value="CoA-transferase family III (CaiB/BaiF)"/>
    <property type="match status" value="1"/>
</dbReference>
<evidence type="ECO:0000313" key="1">
    <source>
        <dbReference type="EMBL" id="QIG80723.1"/>
    </source>
</evidence>
<dbReference type="Pfam" id="PF02515">
    <property type="entry name" value="CoA_transf_3"/>
    <property type="match status" value="1"/>
</dbReference>
<accession>A0A6G6Y823</accession>
<gene>
    <name evidence="1" type="ORF">G5C33_13645</name>
</gene>
<dbReference type="AlphaFoldDB" id="A0A6G6Y823"/>
<keyword evidence="2" id="KW-1185">Reference proteome</keyword>
<dbReference type="PANTHER" id="PTHR48228">
    <property type="entry name" value="SUCCINYL-COA--D-CITRAMALATE COA-TRANSFERASE"/>
    <property type="match status" value="1"/>
</dbReference>
<organism evidence="1 2">
    <name type="scientific">Stakelama tenebrarum</name>
    <dbReference type="NCBI Taxonomy" id="2711215"/>
    <lineage>
        <taxon>Bacteria</taxon>
        <taxon>Pseudomonadati</taxon>
        <taxon>Pseudomonadota</taxon>
        <taxon>Alphaproteobacteria</taxon>
        <taxon>Sphingomonadales</taxon>
        <taxon>Sphingomonadaceae</taxon>
        <taxon>Stakelama</taxon>
    </lineage>
</organism>
<dbReference type="RefSeq" id="WP_165327731.1">
    <property type="nucleotide sequence ID" value="NZ_CP049109.1"/>
</dbReference>
<dbReference type="Gene3D" id="3.40.50.10540">
    <property type="entry name" value="Crotonobetainyl-coa:carnitine coa-transferase, domain 1"/>
    <property type="match status" value="1"/>
</dbReference>
<reference evidence="1 2" key="1">
    <citation type="submission" date="2020-02" db="EMBL/GenBank/DDBJ databases">
        <authorList>
            <person name="Zheng R.K."/>
            <person name="Sun C.M."/>
        </authorList>
    </citation>
    <scope>NUCLEOTIDE SEQUENCE [LARGE SCALE GENOMIC DNA]</scope>
    <source>
        <strain evidence="2">zrk23</strain>
    </source>
</reference>
<name>A0A6G6Y823_9SPHN</name>
<evidence type="ECO:0000313" key="2">
    <source>
        <dbReference type="Proteomes" id="UP000501568"/>
    </source>
</evidence>
<dbReference type="InterPro" id="IPR050509">
    <property type="entry name" value="CoA-transferase_III"/>
</dbReference>
<dbReference type="KEGG" id="spzr:G5C33_13645"/>
<dbReference type="EMBL" id="CP049109">
    <property type="protein sequence ID" value="QIG80723.1"/>
    <property type="molecule type" value="Genomic_DNA"/>
</dbReference>
<keyword evidence="1" id="KW-0808">Transferase</keyword>
<sequence length="391" mass="39924">MPLTIPLADVADGWVKALAQATGSEAIAALDGATLLGERAMLNGFAVPGRVSPGGGCRLYEAADGVVALNLARESDRELLPALFEQAFDPADDTAITGQVAQCEAPALVARGREMGLAIAAETEPAPPCPAVQRLVEGKSRAGADRPPRVIDLSALWAGPLAGHLLWLAGADVVKVESDTRPDAMREGDPALFALLNQGKASISLDLKAAEGRRALMGLIAQADIIVEAARPRALRQLGIDAAALVAGQPGLIWLTITGHGARGDAADWVGFGDDCGVAAGLSAELRAASGASGFAGDAVADPLTGIRAASVAWDLWQTGHGGRFGLSMRGVTAEALGQANADGPETLTALLRAWRAAEGKPFPGVTRRSARAVAPRGADTRRLAAGLASC</sequence>
<dbReference type="InterPro" id="IPR023606">
    <property type="entry name" value="CoA-Trfase_III_dom_1_sf"/>
</dbReference>
<dbReference type="GO" id="GO:0016740">
    <property type="term" value="F:transferase activity"/>
    <property type="evidence" value="ECO:0007669"/>
    <property type="project" value="UniProtKB-KW"/>
</dbReference>
<proteinExistence type="predicted"/>
<protein>
    <submittedName>
        <fullName evidence="1">CoA transferase</fullName>
    </submittedName>
</protein>
<dbReference type="PANTHER" id="PTHR48228:SF5">
    <property type="entry name" value="ALPHA-METHYLACYL-COA RACEMASE"/>
    <property type="match status" value="1"/>
</dbReference>
<dbReference type="Proteomes" id="UP000501568">
    <property type="component" value="Chromosome"/>
</dbReference>
<dbReference type="InterPro" id="IPR003673">
    <property type="entry name" value="CoA-Trfase_fam_III"/>
</dbReference>